<keyword evidence="13" id="KW-1185">Reference proteome</keyword>
<dbReference type="Proteomes" id="UP000054321">
    <property type="component" value="Unassembled WGS sequence"/>
</dbReference>
<dbReference type="HOGENOM" id="CLU_001570_14_0_1"/>
<dbReference type="InterPro" id="IPR002403">
    <property type="entry name" value="Cyt_P450_E_grp-IV"/>
</dbReference>
<evidence type="ECO:0000256" key="8">
    <source>
        <dbReference type="ARBA" id="ARBA00023033"/>
    </source>
</evidence>
<keyword evidence="4 9" id="KW-0349">Heme</keyword>
<evidence type="ECO:0000256" key="9">
    <source>
        <dbReference type="PIRSR" id="PIRSR602403-1"/>
    </source>
</evidence>
<keyword evidence="11" id="KW-0812">Transmembrane</keyword>
<dbReference type="SUPFAM" id="SSF48264">
    <property type="entry name" value="Cytochrome P450"/>
    <property type="match status" value="1"/>
</dbReference>
<dbReference type="InParanoid" id="A0A0C3GUZ3"/>
<dbReference type="EMBL" id="KN832891">
    <property type="protein sequence ID" value="KIM94091.1"/>
    <property type="molecule type" value="Genomic_DNA"/>
</dbReference>
<dbReference type="GO" id="GO:0016705">
    <property type="term" value="F:oxidoreductase activity, acting on paired donors, with incorporation or reduction of molecular oxygen"/>
    <property type="evidence" value="ECO:0007669"/>
    <property type="project" value="InterPro"/>
</dbReference>
<dbReference type="InterPro" id="IPR001128">
    <property type="entry name" value="Cyt_P450"/>
</dbReference>
<dbReference type="PRINTS" id="PR00385">
    <property type="entry name" value="P450"/>
</dbReference>
<keyword evidence="11" id="KW-0472">Membrane</keyword>
<evidence type="ECO:0000256" key="11">
    <source>
        <dbReference type="SAM" id="Phobius"/>
    </source>
</evidence>
<evidence type="ECO:0000256" key="5">
    <source>
        <dbReference type="ARBA" id="ARBA00022723"/>
    </source>
</evidence>
<evidence type="ECO:0000256" key="10">
    <source>
        <dbReference type="RuleBase" id="RU000461"/>
    </source>
</evidence>
<gene>
    <name evidence="12" type="ORF">OIDMADRAFT_136720</name>
</gene>
<organism evidence="12 13">
    <name type="scientific">Oidiodendron maius (strain Zn)</name>
    <dbReference type="NCBI Taxonomy" id="913774"/>
    <lineage>
        <taxon>Eukaryota</taxon>
        <taxon>Fungi</taxon>
        <taxon>Dikarya</taxon>
        <taxon>Ascomycota</taxon>
        <taxon>Pezizomycotina</taxon>
        <taxon>Leotiomycetes</taxon>
        <taxon>Leotiomycetes incertae sedis</taxon>
        <taxon>Myxotrichaceae</taxon>
        <taxon>Oidiodendron</taxon>
    </lineage>
</organism>
<reference evidence="12 13" key="1">
    <citation type="submission" date="2014-04" db="EMBL/GenBank/DDBJ databases">
        <authorList>
            <consortium name="DOE Joint Genome Institute"/>
            <person name="Kuo A."/>
            <person name="Martino E."/>
            <person name="Perotto S."/>
            <person name="Kohler A."/>
            <person name="Nagy L.G."/>
            <person name="Floudas D."/>
            <person name="Copeland A."/>
            <person name="Barry K.W."/>
            <person name="Cichocki N."/>
            <person name="Veneault-Fourrey C."/>
            <person name="LaButti K."/>
            <person name="Lindquist E.A."/>
            <person name="Lipzen A."/>
            <person name="Lundell T."/>
            <person name="Morin E."/>
            <person name="Murat C."/>
            <person name="Sun H."/>
            <person name="Tunlid A."/>
            <person name="Henrissat B."/>
            <person name="Grigoriev I.V."/>
            <person name="Hibbett D.S."/>
            <person name="Martin F."/>
            <person name="Nordberg H.P."/>
            <person name="Cantor M.N."/>
            <person name="Hua S.X."/>
        </authorList>
    </citation>
    <scope>NUCLEOTIDE SEQUENCE [LARGE SCALE GENOMIC DNA]</scope>
    <source>
        <strain evidence="12 13">Zn</strain>
    </source>
</reference>
<dbReference type="PROSITE" id="PS00086">
    <property type="entry name" value="CYTOCHROME_P450"/>
    <property type="match status" value="1"/>
</dbReference>
<keyword evidence="6 10" id="KW-0560">Oxidoreductase</keyword>
<feature type="transmembrane region" description="Helical" evidence="11">
    <location>
        <begin position="6"/>
        <end position="25"/>
    </location>
</feature>
<dbReference type="Pfam" id="PF00067">
    <property type="entry name" value="p450"/>
    <property type="match status" value="1"/>
</dbReference>
<dbReference type="GO" id="GO:0005506">
    <property type="term" value="F:iron ion binding"/>
    <property type="evidence" value="ECO:0007669"/>
    <property type="project" value="InterPro"/>
</dbReference>
<dbReference type="InterPro" id="IPR017972">
    <property type="entry name" value="Cyt_P450_CS"/>
</dbReference>
<protein>
    <recommendedName>
        <fullName evidence="14">Cytochrome P450</fullName>
    </recommendedName>
</protein>
<keyword evidence="8 10" id="KW-0503">Monooxygenase</keyword>
<keyword evidence="7 9" id="KW-0408">Iron</keyword>
<evidence type="ECO:0000313" key="12">
    <source>
        <dbReference type="EMBL" id="KIM94091.1"/>
    </source>
</evidence>
<dbReference type="CDD" id="cd11060">
    <property type="entry name" value="CYP57A1-like"/>
    <property type="match status" value="1"/>
</dbReference>
<evidence type="ECO:0000256" key="4">
    <source>
        <dbReference type="ARBA" id="ARBA00022617"/>
    </source>
</evidence>
<dbReference type="GO" id="GO:0020037">
    <property type="term" value="F:heme binding"/>
    <property type="evidence" value="ECO:0007669"/>
    <property type="project" value="InterPro"/>
</dbReference>
<reference evidence="13" key="2">
    <citation type="submission" date="2015-01" db="EMBL/GenBank/DDBJ databases">
        <title>Evolutionary Origins and Diversification of the Mycorrhizal Mutualists.</title>
        <authorList>
            <consortium name="DOE Joint Genome Institute"/>
            <consortium name="Mycorrhizal Genomics Consortium"/>
            <person name="Kohler A."/>
            <person name="Kuo A."/>
            <person name="Nagy L.G."/>
            <person name="Floudas D."/>
            <person name="Copeland A."/>
            <person name="Barry K.W."/>
            <person name="Cichocki N."/>
            <person name="Veneault-Fourrey C."/>
            <person name="LaButti K."/>
            <person name="Lindquist E.A."/>
            <person name="Lipzen A."/>
            <person name="Lundell T."/>
            <person name="Morin E."/>
            <person name="Murat C."/>
            <person name="Riley R."/>
            <person name="Ohm R."/>
            <person name="Sun H."/>
            <person name="Tunlid A."/>
            <person name="Henrissat B."/>
            <person name="Grigoriev I.V."/>
            <person name="Hibbett D.S."/>
            <person name="Martin F."/>
        </authorList>
    </citation>
    <scope>NUCLEOTIDE SEQUENCE [LARGE SCALE GENOMIC DNA]</scope>
    <source>
        <strain evidence="13">Zn</strain>
    </source>
</reference>
<feature type="binding site" description="axial binding residue" evidence="9">
    <location>
        <position position="452"/>
    </location>
    <ligand>
        <name>heme</name>
        <dbReference type="ChEBI" id="CHEBI:30413"/>
    </ligand>
    <ligandPart>
        <name>Fe</name>
        <dbReference type="ChEBI" id="CHEBI:18248"/>
    </ligandPart>
</feature>
<evidence type="ECO:0000256" key="3">
    <source>
        <dbReference type="ARBA" id="ARBA00010617"/>
    </source>
</evidence>
<evidence type="ECO:0000256" key="2">
    <source>
        <dbReference type="ARBA" id="ARBA00005179"/>
    </source>
</evidence>
<dbReference type="STRING" id="913774.A0A0C3GUZ3"/>
<keyword evidence="5 9" id="KW-0479">Metal-binding</keyword>
<dbReference type="AlphaFoldDB" id="A0A0C3GUZ3"/>
<dbReference type="PANTHER" id="PTHR24305:SF175">
    <property type="entry name" value="CYTOCHROME P450 MONOOXYGENASE PKFB"/>
    <property type="match status" value="1"/>
</dbReference>
<evidence type="ECO:0000256" key="1">
    <source>
        <dbReference type="ARBA" id="ARBA00001971"/>
    </source>
</evidence>
<sequence length="505" mass="58542">MTLSLPSIPAGALLILSVYTAYYFLSTYWRLRDFPGPFWAKFTDFERMFWVKTMRGHEIHWNAHEKYGEVVRVGPNTISLADPAAIPTLYPMRPGFPKSKFYRGIMPYTKGGAMPAVFTTQDENQHRTLKTPVASLYLLSNVIQFEPFVDEEISVLFEQLDKRFVTTQNTFDLADWIQYFAYEVMGTMTFSRRYGFLEQGKDVNGLLRAVWDFMLAVGPMTQFPTLDRILYKSFVADILRNYVAVPILRIVAQHVEDRQKQSYHDYEKDARIPHGDFLSHFLQIQDTNPTIPDWSCKVWTFSNVIAGSDSTTAVMRALIYNLLAHPESLNKLMEEFSDADKKSQLTRPYPKWNEVKDLPYLDACVNEAVRLHPPFILPLERVAPKGGVMIGGRHYPEGTCIGMNAYVVNRHRPTFGDDADSWRPERFLTEDLALKKRRENGMMTFGHGRRVCLGKYIAYLEIKKITPALLLNYEIELLDPKSYFVESSYFFRQQGINVKIRRRDF</sequence>
<accession>A0A0C3GUZ3</accession>
<dbReference type="InterPro" id="IPR050121">
    <property type="entry name" value="Cytochrome_P450_monoxygenase"/>
</dbReference>
<proteinExistence type="inferred from homology"/>
<comment type="pathway">
    <text evidence="2">Secondary metabolite biosynthesis.</text>
</comment>
<evidence type="ECO:0008006" key="14">
    <source>
        <dbReference type="Google" id="ProtNLM"/>
    </source>
</evidence>
<comment type="similarity">
    <text evidence="3 10">Belongs to the cytochrome P450 family.</text>
</comment>
<dbReference type="OrthoDB" id="3934656at2759"/>
<evidence type="ECO:0000256" key="6">
    <source>
        <dbReference type="ARBA" id="ARBA00023002"/>
    </source>
</evidence>
<evidence type="ECO:0000256" key="7">
    <source>
        <dbReference type="ARBA" id="ARBA00023004"/>
    </source>
</evidence>
<dbReference type="PRINTS" id="PR00465">
    <property type="entry name" value="EP450IV"/>
</dbReference>
<dbReference type="InterPro" id="IPR036396">
    <property type="entry name" value="Cyt_P450_sf"/>
</dbReference>
<dbReference type="PANTHER" id="PTHR24305">
    <property type="entry name" value="CYTOCHROME P450"/>
    <property type="match status" value="1"/>
</dbReference>
<evidence type="ECO:0000313" key="13">
    <source>
        <dbReference type="Proteomes" id="UP000054321"/>
    </source>
</evidence>
<keyword evidence="11" id="KW-1133">Transmembrane helix</keyword>
<comment type="cofactor">
    <cofactor evidence="1 9">
        <name>heme</name>
        <dbReference type="ChEBI" id="CHEBI:30413"/>
    </cofactor>
</comment>
<name>A0A0C3GUZ3_OIDMZ</name>
<dbReference type="Gene3D" id="1.10.630.10">
    <property type="entry name" value="Cytochrome P450"/>
    <property type="match status" value="1"/>
</dbReference>
<dbReference type="GO" id="GO:0004497">
    <property type="term" value="F:monooxygenase activity"/>
    <property type="evidence" value="ECO:0007669"/>
    <property type="project" value="UniProtKB-KW"/>
</dbReference>